<feature type="transmembrane region" description="Helical" evidence="9">
    <location>
        <begin position="255"/>
        <end position="275"/>
    </location>
</feature>
<feature type="transmembrane region" description="Helical" evidence="9">
    <location>
        <begin position="79"/>
        <end position="101"/>
    </location>
</feature>
<gene>
    <name evidence="10" type="ORF">PbB2_01460</name>
</gene>
<dbReference type="PANTHER" id="PTHR30574:SF1">
    <property type="entry name" value="SULPHUR TRANSPORT DOMAIN-CONTAINING PROTEIN"/>
    <property type="match status" value="1"/>
</dbReference>
<proteinExistence type="inferred from homology"/>
<accession>A0A2P2E9P0</accession>
<evidence type="ECO:0000256" key="6">
    <source>
        <dbReference type="ARBA" id="ARBA00022989"/>
    </source>
</evidence>
<dbReference type="EMBL" id="BFBR01000004">
    <property type="protein sequence ID" value="GBF57790.1"/>
    <property type="molecule type" value="Genomic_DNA"/>
</dbReference>
<feature type="transmembrane region" description="Helical" evidence="9">
    <location>
        <begin position="6"/>
        <end position="35"/>
    </location>
</feature>
<dbReference type="Pfam" id="PF04143">
    <property type="entry name" value="Sulf_transp"/>
    <property type="match status" value="1"/>
</dbReference>
<feature type="transmembrane region" description="Helical" evidence="9">
    <location>
        <begin position="47"/>
        <end position="67"/>
    </location>
</feature>
<evidence type="ECO:0000256" key="9">
    <source>
        <dbReference type="SAM" id="Phobius"/>
    </source>
</evidence>
<evidence type="ECO:0000313" key="11">
    <source>
        <dbReference type="Proteomes" id="UP000245086"/>
    </source>
</evidence>
<dbReference type="AlphaFoldDB" id="A0A2P2E9P0"/>
<reference evidence="10 11" key="1">
    <citation type="journal article" date="2018" name="Genome Announc.">
        <title>Draft Genome Sequence of "Candidatus Phycosocius bacilliformis," an Alphaproteobacterial Ectosymbiont of the Hydrocarbon-Producing Green Alga Botryococcus braunii.</title>
        <authorList>
            <person name="Tanabe Y."/>
            <person name="Yamaguchi H."/>
            <person name="Watanabe M.M."/>
        </authorList>
    </citation>
    <scope>NUCLEOTIDE SEQUENCE [LARGE SCALE GENOMIC DNA]</scope>
    <source>
        <strain evidence="10 11">BOTRYCO-2</strain>
    </source>
</reference>
<name>A0A2P2E9P0_9PROT</name>
<feature type="transmembrane region" description="Helical" evidence="9">
    <location>
        <begin position="189"/>
        <end position="209"/>
    </location>
</feature>
<feature type="transmembrane region" description="Helical" evidence="9">
    <location>
        <begin position="150"/>
        <end position="168"/>
    </location>
</feature>
<sequence>MTVDILSVTFAVAILCAALMGFAIQRGATCAVAAVGEIVQTGKASKLIALVEAALWVSSGVILAQGLGRVTHLPLGYDVTIHTLVGGAILGLGAFVNRACVFGAIAKLGSGNWAYVLTPVGYFMGAASFPQDLRMGPPTRGAILDHHPQLTRWIMLVAGLYLAGRLVTHVIKSVRFRRPAEAVWSPHQATLVIGMTFTILFVLVGSWSYTEFLEQAAIAMAKGFGWKGLLFGALLAGAIIGGARSGRLSLQMPAPIWLVRCFLGGVMMGWGSLLIPGSNDGLILVGMPFLLPHAWVAMAAMCATIWLCFTVTRR</sequence>
<comment type="similarity">
    <text evidence="8">Belongs to the TsuA/YedE (TC 9.B.102) family.</text>
</comment>
<dbReference type="InterPro" id="IPR007272">
    <property type="entry name" value="Sulf_transp_TsuA/YedE"/>
</dbReference>
<evidence type="ECO:0000256" key="5">
    <source>
        <dbReference type="ARBA" id="ARBA00022692"/>
    </source>
</evidence>
<feature type="transmembrane region" description="Helical" evidence="9">
    <location>
        <begin position="113"/>
        <end position="130"/>
    </location>
</feature>
<keyword evidence="11" id="KW-1185">Reference proteome</keyword>
<feature type="transmembrane region" description="Helical" evidence="9">
    <location>
        <begin position="224"/>
        <end position="243"/>
    </location>
</feature>
<comment type="caution">
    <text evidence="10">The sequence shown here is derived from an EMBL/GenBank/DDBJ whole genome shotgun (WGS) entry which is preliminary data.</text>
</comment>
<evidence type="ECO:0000313" key="10">
    <source>
        <dbReference type="EMBL" id="GBF57790.1"/>
    </source>
</evidence>
<evidence type="ECO:0000256" key="4">
    <source>
        <dbReference type="ARBA" id="ARBA00022519"/>
    </source>
</evidence>
<keyword evidence="2" id="KW-0813">Transport</keyword>
<evidence type="ECO:0000256" key="2">
    <source>
        <dbReference type="ARBA" id="ARBA00022448"/>
    </source>
</evidence>
<dbReference type="PANTHER" id="PTHR30574">
    <property type="entry name" value="INNER MEMBRANE PROTEIN YEDE"/>
    <property type="match status" value="1"/>
</dbReference>
<evidence type="ECO:0000256" key="7">
    <source>
        <dbReference type="ARBA" id="ARBA00023136"/>
    </source>
</evidence>
<keyword evidence="7 9" id="KW-0472">Membrane</keyword>
<keyword evidence="6 9" id="KW-1133">Transmembrane helix</keyword>
<comment type="subcellular location">
    <subcellularLocation>
        <location evidence="1">Cell inner membrane</location>
        <topology evidence="1">Multi-pass membrane protein</topology>
    </subcellularLocation>
</comment>
<evidence type="ECO:0000256" key="1">
    <source>
        <dbReference type="ARBA" id="ARBA00004429"/>
    </source>
</evidence>
<protein>
    <submittedName>
        <fullName evidence="10">Uncharacterized protein</fullName>
    </submittedName>
</protein>
<organism evidence="10 11">
    <name type="scientific">Candidatus Phycosocius bacilliformis</name>
    <dbReference type="NCBI Taxonomy" id="1445552"/>
    <lineage>
        <taxon>Bacteria</taxon>
        <taxon>Pseudomonadati</taxon>
        <taxon>Pseudomonadota</taxon>
        <taxon>Alphaproteobacteria</taxon>
        <taxon>Caulobacterales</taxon>
        <taxon>Caulobacterales incertae sedis</taxon>
        <taxon>Candidatus Phycosocius</taxon>
    </lineage>
</organism>
<keyword evidence="4" id="KW-0997">Cell inner membrane</keyword>
<evidence type="ECO:0000256" key="8">
    <source>
        <dbReference type="ARBA" id="ARBA00035655"/>
    </source>
</evidence>
<dbReference type="GO" id="GO:0005886">
    <property type="term" value="C:plasma membrane"/>
    <property type="evidence" value="ECO:0007669"/>
    <property type="project" value="UniProtKB-SubCell"/>
</dbReference>
<evidence type="ECO:0000256" key="3">
    <source>
        <dbReference type="ARBA" id="ARBA00022475"/>
    </source>
</evidence>
<keyword evidence="5 9" id="KW-0812">Transmembrane</keyword>
<dbReference type="Proteomes" id="UP000245086">
    <property type="component" value="Unassembled WGS sequence"/>
</dbReference>
<feature type="transmembrane region" description="Helical" evidence="9">
    <location>
        <begin position="281"/>
        <end position="309"/>
    </location>
</feature>
<keyword evidence="3" id="KW-1003">Cell membrane</keyword>